<organism evidence="2">
    <name type="scientific">uncultured Mycobacteriales bacterium</name>
    <dbReference type="NCBI Taxonomy" id="581187"/>
    <lineage>
        <taxon>Bacteria</taxon>
        <taxon>Bacillati</taxon>
        <taxon>Actinomycetota</taxon>
        <taxon>Actinomycetes</taxon>
        <taxon>Mycobacteriales</taxon>
        <taxon>environmental samples</taxon>
    </lineage>
</organism>
<evidence type="ECO:0000313" key="2">
    <source>
        <dbReference type="EMBL" id="CAA9251088.1"/>
    </source>
</evidence>
<evidence type="ECO:0000256" key="1">
    <source>
        <dbReference type="SAM" id="MobiDB-lite"/>
    </source>
</evidence>
<accession>A0A6J4II61</accession>
<feature type="compositionally biased region" description="Low complexity" evidence="1">
    <location>
        <begin position="54"/>
        <end position="73"/>
    </location>
</feature>
<feature type="non-terminal residue" evidence="2">
    <location>
        <position position="147"/>
    </location>
</feature>
<feature type="compositionally biased region" description="Basic residues" evidence="1">
    <location>
        <begin position="93"/>
        <end position="103"/>
    </location>
</feature>
<reference evidence="2" key="1">
    <citation type="submission" date="2020-02" db="EMBL/GenBank/DDBJ databases">
        <authorList>
            <person name="Meier V. D."/>
        </authorList>
    </citation>
    <scope>NUCLEOTIDE SEQUENCE</scope>
    <source>
        <strain evidence="2">AVDCRST_MAG41</strain>
    </source>
</reference>
<protein>
    <submittedName>
        <fullName evidence="2">Uncharacterized protein</fullName>
    </submittedName>
</protein>
<feature type="non-terminal residue" evidence="2">
    <location>
        <position position="1"/>
    </location>
</feature>
<name>A0A6J4II61_9ACTN</name>
<dbReference type="AlphaFoldDB" id="A0A6J4II61"/>
<feature type="compositionally biased region" description="Basic and acidic residues" evidence="1">
    <location>
        <begin position="17"/>
        <end position="29"/>
    </location>
</feature>
<feature type="region of interest" description="Disordered" evidence="1">
    <location>
        <begin position="1"/>
        <end position="147"/>
    </location>
</feature>
<sequence>GEQHRRAHLTAAGRAPRPADEAEPRRDGHPGAGGPAGLRRHLVRAGRRPDPDQPGRGPQAAGAPAPRPAGLADRPGRCQLVHPRQHPGQGRGAVRRHRPVRHRPAVDPLRRQPVPGPGPRPGQRLDRDRPVARLGRGQEGPGRGREL</sequence>
<dbReference type="EMBL" id="CADCTP010000176">
    <property type="protein sequence ID" value="CAA9251088.1"/>
    <property type="molecule type" value="Genomic_DNA"/>
</dbReference>
<gene>
    <name evidence="2" type="ORF">AVDCRST_MAG41-1894</name>
</gene>
<proteinExistence type="predicted"/>